<dbReference type="EMBL" id="SJPS01000002">
    <property type="protein sequence ID" value="TWU28254.1"/>
    <property type="molecule type" value="Genomic_DNA"/>
</dbReference>
<reference evidence="3 4" key="1">
    <citation type="submission" date="2019-02" db="EMBL/GenBank/DDBJ databases">
        <title>Deep-cultivation of Planctomycetes and their phenomic and genomic characterization uncovers novel biology.</title>
        <authorList>
            <person name="Wiegand S."/>
            <person name="Jogler M."/>
            <person name="Boedeker C."/>
            <person name="Pinto D."/>
            <person name="Vollmers J."/>
            <person name="Rivas-Marin E."/>
            <person name="Kohn T."/>
            <person name="Peeters S.H."/>
            <person name="Heuer A."/>
            <person name="Rast P."/>
            <person name="Oberbeckmann S."/>
            <person name="Bunk B."/>
            <person name="Jeske O."/>
            <person name="Meyerdierks A."/>
            <person name="Storesund J.E."/>
            <person name="Kallscheuer N."/>
            <person name="Luecker S."/>
            <person name="Lage O.M."/>
            <person name="Pohl T."/>
            <person name="Merkel B.J."/>
            <person name="Hornburger P."/>
            <person name="Mueller R.-W."/>
            <person name="Bruemmer F."/>
            <person name="Labrenz M."/>
            <person name="Spormann A.M."/>
            <person name="Op Den Camp H."/>
            <person name="Overmann J."/>
            <person name="Amann R."/>
            <person name="Jetten M.S.M."/>
            <person name="Mascher T."/>
            <person name="Medema M.H."/>
            <person name="Devos D.P."/>
            <person name="Kaster A.-K."/>
            <person name="Ovreas L."/>
            <person name="Rohde M."/>
            <person name="Galperin M.Y."/>
            <person name="Jogler C."/>
        </authorList>
    </citation>
    <scope>NUCLEOTIDE SEQUENCE [LARGE SCALE GENOMIC DNA]</scope>
    <source>
        <strain evidence="3 4">Pla144</strain>
    </source>
</reference>
<comment type="caution">
    <text evidence="3">The sequence shown here is derived from an EMBL/GenBank/DDBJ whole genome shotgun (WGS) entry which is preliminary data.</text>
</comment>
<name>A0A5C6CXB4_9BACT</name>
<dbReference type="PROSITE" id="PS51841">
    <property type="entry name" value="LTD"/>
    <property type="match status" value="1"/>
</dbReference>
<dbReference type="Proteomes" id="UP000318437">
    <property type="component" value="Unassembled WGS sequence"/>
</dbReference>
<protein>
    <recommendedName>
        <fullName evidence="2">LTD domain-containing protein</fullName>
    </recommendedName>
</protein>
<dbReference type="Pfam" id="PF00932">
    <property type="entry name" value="LTD"/>
    <property type="match status" value="1"/>
</dbReference>
<evidence type="ECO:0000313" key="4">
    <source>
        <dbReference type="Proteomes" id="UP000318437"/>
    </source>
</evidence>
<gene>
    <name evidence="3" type="ORF">Pla144_15410</name>
</gene>
<dbReference type="RefSeq" id="WP_197530457.1">
    <property type="nucleotide sequence ID" value="NZ_SJPS01000002.1"/>
</dbReference>
<evidence type="ECO:0000313" key="3">
    <source>
        <dbReference type="EMBL" id="TWU28254.1"/>
    </source>
</evidence>
<keyword evidence="1" id="KW-0732">Signal</keyword>
<evidence type="ECO:0000256" key="1">
    <source>
        <dbReference type="SAM" id="SignalP"/>
    </source>
</evidence>
<proteinExistence type="predicted"/>
<sequence precursor="true">MKSSLAKQEPFIRTWLTRVSIFFLGLASSNAAFAQLQVTEVMYNPLDENVWEWIEVRNTGGASVDLNNYLGFNLGDTEIVSPNPTILTGQSQNTIIGPGQVAVIYDANYGSSFAPAANPNNFVDANFRSAYGLAPTVPLIGANFWPEMVNTVGSQGQSIGFWADATAYALDISPVEDDPINDPGVFTNRVTSFSNAAFSLDFSGASFPAVDGMSSIAWSGNGSNSDGTKWVKSVSGTNNAVTSVQVQVPGFINSDADTGNPGIAPPGTPATMGLHITEIMYDPASSEPNWEWVEIYNSTGSPINLAGYVLDDFNTTAHTSANIAAGSVPAGGTAILYNSMVSAADFAAAWGAGLNLVEVTDWTTAAMALNNSVNNTTMRQDSVALWSSFASYMGDNVDQLNAVARVEYNESTGFPTLSQGPSISLADLSLDPSDGANWDNAVVGDSIGSFNANLVAGAGGLVTLHAGGDVGSPGSFSVVASNPGDFDGDGDADGHDFLIWQRGGSPTGPLSPVDLAAWKGAYGTPLAAAVGAVPEPTSMSIVLFGLAGLLLGKRR</sequence>
<feature type="chain" id="PRO_5022966855" description="LTD domain-containing protein" evidence="1">
    <location>
        <begin position="35"/>
        <end position="555"/>
    </location>
</feature>
<organism evidence="3 4">
    <name type="scientific">Bythopirellula polymerisocia</name>
    <dbReference type="NCBI Taxonomy" id="2528003"/>
    <lineage>
        <taxon>Bacteria</taxon>
        <taxon>Pseudomonadati</taxon>
        <taxon>Planctomycetota</taxon>
        <taxon>Planctomycetia</taxon>
        <taxon>Pirellulales</taxon>
        <taxon>Lacipirellulaceae</taxon>
        <taxon>Bythopirellula</taxon>
    </lineage>
</organism>
<dbReference type="AlphaFoldDB" id="A0A5C6CXB4"/>
<feature type="domain" description="LTD" evidence="2">
    <location>
        <begin position="257"/>
        <end position="469"/>
    </location>
</feature>
<accession>A0A5C6CXB4</accession>
<evidence type="ECO:0000259" key="2">
    <source>
        <dbReference type="PROSITE" id="PS51841"/>
    </source>
</evidence>
<dbReference type="InterPro" id="IPR001322">
    <property type="entry name" value="Lamin_tail_dom"/>
</dbReference>
<keyword evidence="4" id="KW-1185">Reference proteome</keyword>
<feature type="signal peptide" evidence="1">
    <location>
        <begin position="1"/>
        <end position="34"/>
    </location>
</feature>